<proteinExistence type="inferred from homology"/>
<sequence>MEMNMTAEKKPLRSEAWFKRIDNTGYEHRTHLKARGALPDMFEGKPVIGIANSASDLVPCNAHLTELAEWVSRGVLEAGGFPLVFSTMSIGDSIMRPSGMLFRNMMSMELEATLRANPLDGVVLLTGCDNTAPAYMMGAASVDLPTIVVHGGAMINGKVGMRQVGSGSDIFRMHGEYKAGRMSKDAFLSSEYGMSRSNGSCNTMGTATTMGCIAEALGLSLSGSAAIPAVDGRRKGSAQLSGRRIVQMVREELNFSKIVDRRALENSIRVNAALGGSTNAIIHLLALAGRLEIELTLSDFERNCQSIPLLANIIPNGKYLVEEFFSAGGLPAVMASLGEKLHLDVLTASGKTLAEELTDVESLDHDVIAPLDNPIKPQNALRILKGNIAPNGAVMKPSAASPHLMKHTGRAVVFESVEDLDKRIDDPSLNIDENCVLVLKGIGPRGYPGMPELGNIRLPKHILEKGITDMVRISDGRMSGTAYGTVVLHVAPESSIGGPLALVKDGDLISLDVEAGTLSVNLSEEEFEKRRAAATFEPIVHKRGYERLFVEHVLQADKGLDFDFLVGRSGNAAPTRRPF</sequence>
<dbReference type="EC" id="4.2.1.9" evidence="8"/>
<evidence type="ECO:0000313" key="8">
    <source>
        <dbReference type="EMBL" id="RUM24145.1"/>
    </source>
</evidence>
<dbReference type="GO" id="GO:0051536">
    <property type="term" value="F:iron-sulfur cluster binding"/>
    <property type="evidence" value="ECO:0007669"/>
    <property type="project" value="UniProtKB-KW"/>
</dbReference>
<evidence type="ECO:0000259" key="7">
    <source>
        <dbReference type="Pfam" id="PF24877"/>
    </source>
</evidence>
<dbReference type="FunFam" id="3.50.30.80:FF:000001">
    <property type="entry name" value="Dihydroxy-acid dehydratase"/>
    <property type="match status" value="1"/>
</dbReference>
<feature type="domain" description="Dihydroxy-acid/6-phosphogluconate dehydratase N-terminal" evidence="6">
    <location>
        <begin position="45"/>
        <end position="355"/>
    </location>
</feature>
<dbReference type="NCBIfam" id="NF009560">
    <property type="entry name" value="PRK13017.1"/>
    <property type="match status" value="1"/>
</dbReference>
<dbReference type="Pfam" id="PF24877">
    <property type="entry name" value="ILV_EDD_C"/>
    <property type="match status" value="1"/>
</dbReference>
<name>A0A3S0R8N4_9HYPH</name>
<comment type="similarity">
    <text evidence="1">Belongs to the IlvD/Edd family.</text>
</comment>
<comment type="caution">
    <text evidence="8">The sequence shown here is derived from an EMBL/GenBank/DDBJ whole genome shotgun (WGS) entry which is preliminary data.</text>
</comment>
<keyword evidence="9" id="KW-1185">Reference proteome</keyword>
<dbReference type="Proteomes" id="UP000278823">
    <property type="component" value="Unassembled WGS sequence"/>
</dbReference>
<dbReference type="InterPro" id="IPR037237">
    <property type="entry name" value="IlvD/EDD_N"/>
</dbReference>
<organism evidence="8 9">
    <name type="scientific">Rhizobium vallis</name>
    <dbReference type="NCBI Taxonomy" id="634290"/>
    <lineage>
        <taxon>Bacteria</taxon>
        <taxon>Pseudomonadati</taxon>
        <taxon>Pseudomonadota</taxon>
        <taxon>Alphaproteobacteria</taxon>
        <taxon>Hyphomicrobiales</taxon>
        <taxon>Rhizobiaceae</taxon>
        <taxon>Rhizobium/Agrobacterium group</taxon>
        <taxon>Rhizobium</taxon>
    </lineage>
</organism>
<evidence type="ECO:0000256" key="5">
    <source>
        <dbReference type="ARBA" id="ARBA00023239"/>
    </source>
</evidence>
<evidence type="ECO:0000259" key="6">
    <source>
        <dbReference type="Pfam" id="PF00920"/>
    </source>
</evidence>
<dbReference type="OrthoDB" id="7793094at2"/>
<protein>
    <submittedName>
        <fullName evidence="8">Dihydroxy-acid dehydratase</fullName>
        <ecNumber evidence="8">4.2.1.9</ecNumber>
    </submittedName>
</protein>
<accession>A0A3S0R8N4</accession>
<dbReference type="SUPFAM" id="SSF52016">
    <property type="entry name" value="LeuD/IlvD-like"/>
    <property type="match status" value="1"/>
</dbReference>
<keyword evidence="4" id="KW-0411">Iron-sulfur</keyword>
<dbReference type="InterPro" id="IPR000581">
    <property type="entry name" value="ILV_EDD_N"/>
</dbReference>
<dbReference type="AlphaFoldDB" id="A0A3S0R8N4"/>
<dbReference type="Pfam" id="PF00920">
    <property type="entry name" value="ILVD_EDD_N"/>
    <property type="match status" value="1"/>
</dbReference>
<feature type="domain" description="Dihydroxy-acid/6-phosphogluconate dehydratase C-terminal" evidence="7">
    <location>
        <begin position="366"/>
        <end position="559"/>
    </location>
</feature>
<evidence type="ECO:0000313" key="9">
    <source>
        <dbReference type="Proteomes" id="UP000278823"/>
    </source>
</evidence>
<dbReference type="SUPFAM" id="SSF143975">
    <property type="entry name" value="IlvD/EDD N-terminal domain-like"/>
    <property type="match status" value="1"/>
</dbReference>
<evidence type="ECO:0000256" key="3">
    <source>
        <dbReference type="ARBA" id="ARBA00023004"/>
    </source>
</evidence>
<dbReference type="PANTHER" id="PTHR43183:SF1">
    <property type="entry name" value="HYPOTHETICAL DIHYDROXY-ACID DEHYDRATASE (EUROFUNG)-RELATED"/>
    <property type="match status" value="1"/>
</dbReference>
<dbReference type="EMBL" id="RJTH01000006">
    <property type="protein sequence ID" value="RUM24145.1"/>
    <property type="molecule type" value="Genomic_DNA"/>
</dbReference>
<dbReference type="GO" id="GO:0004160">
    <property type="term" value="F:dihydroxy-acid dehydratase activity"/>
    <property type="evidence" value="ECO:0007669"/>
    <property type="project" value="UniProtKB-EC"/>
</dbReference>
<keyword evidence="2" id="KW-0479">Metal-binding</keyword>
<evidence type="ECO:0000256" key="2">
    <source>
        <dbReference type="ARBA" id="ARBA00022723"/>
    </source>
</evidence>
<evidence type="ECO:0000256" key="4">
    <source>
        <dbReference type="ARBA" id="ARBA00023014"/>
    </source>
</evidence>
<keyword evidence="5 8" id="KW-0456">Lyase</keyword>
<dbReference type="PANTHER" id="PTHR43183">
    <property type="entry name" value="HYPOTHETICAL DIHYDROXYACID DEHYDRATASE (EUROFUNG)-RELATED"/>
    <property type="match status" value="1"/>
</dbReference>
<dbReference type="GO" id="GO:0046872">
    <property type="term" value="F:metal ion binding"/>
    <property type="evidence" value="ECO:0007669"/>
    <property type="project" value="UniProtKB-KW"/>
</dbReference>
<gene>
    <name evidence="8" type="ORF">EFQ99_19570</name>
</gene>
<evidence type="ECO:0000256" key="1">
    <source>
        <dbReference type="ARBA" id="ARBA00006486"/>
    </source>
</evidence>
<keyword evidence="3" id="KW-0408">Iron</keyword>
<dbReference type="InterPro" id="IPR052352">
    <property type="entry name" value="Sugar_Degrad_Dehydratases"/>
</dbReference>
<dbReference type="NCBIfam" id="NF004784">
    <property type="entry name" value="PRK06131.1"/>
    <property type="match status" value="1"/>
</dbReference>
<dbReference type="InterPro" id="IPR056740">
    <property type="entry name" value="ILV_EDD_C"/>
</dbReference>
<reference evidence="9" key="1">
    <citation type="submission" date="2018-11" db="EMBL/GenBank/DDBJ databases">
        <title>Rhizobium chutanense sp. nov., isolated from root nodules of Phaseolus vulgaris in China.</title>
        <authorList>
            <person name="Huo Y."/>
        </authorList>
    </citation>
    <scope>NUCLEOTIDE SEQUENCE [LARGE SCALE GENOMIC DNA]</scope>
    <source>
        <strain evidence="9">CCBAU 65647</strain>
    </source>
</reference>
<dbReference type="Gene3D" id="3.50.30.80">
    <property type="entry name" value="IlvD/EDD C-terminal domain-like"/>
    <property type="match status" value="1"/>
</dbReference>
<dbReference type="InterPro" id="IPR042096">
    <property type="entry name" value="Dihydro-acid_dehy_C"/>
</dbReference>